<name>A0A225X5E3_9STRA</name>
<reference evidence="5" key="1">
    <citation type="submission" date="2017-03" db="EMBL/GenBank/DDBJ databases">
        <title>Phytopthora megakarya and P. palmivora, two closely related causual agents of cacao black pod achieved similar genome size and gene model numbers by different mechanisms.</title>
        <authorList>
            <person name="Ali S."/>
            <person name="Shao J."/>
            <person name="Larry D.J."/>
            <person name="Kronmiller B."/>
            <person name="Shen D."/>
            <person name="Strem M.D."/>
            <person name="Melnick R.L."/>
            <person name="Guiltinan M.J."/>
            <person name="Tyler B.M."/>
            <person name="Meinhardt L.W."/>
            <person name="Bailey B.A."/>
        </authorList>
    </citation>
    <scope>NUCLEOTIDE SEQUENCE [LARGE SCALE GENOMIC DNA]</scope>
    <source>
        <strain evidence="5">zdho120</strain>
    </source>
</reference>
<protein>
    <recommendedName>
        <fullName evidence="6">TNFR-Cys domain-containing protein</fullName>
    </recommendedName>
</protein>
<organism evidence="4 5">
    <name type="scientific">Phytophthora megakarya</name>
    <dbReference type="NCBI Taxonomy" id="4795"/>
    <lineage>
        <taxon>Eukaryota</taxon>
        <taxon>Sar</taxon>
        <taxon>Stramenopiles</taxon>
        <taxon>Oomycota</taxon>
        <taxon>Peronosporomycetes</taxon>
        <taxon>Peronosporales</taxon>
        <taxon>Peronosporaceae</taxon>
        <taxon>Phytophthora</taxon>
    </lineage>
</organism>
<dbReference type="Proteomes" id="UP000198211">
    <property type="component" value="Unassembled WGS sequence"/>
</dbReference>
<feature type="compositionally biased region" description="Polar residues" evidence="1">
    <location>
        <begin position="237"/>
        <end position="246"/>
    </location>
</feature>
<keyword evidence="5" id="KW-1185">Reference proteome</keyword>
<evidence type="ECO:0000256" key="1">
    <source>
        <dbReference type="SAM" id="MobiDB-lite"/>
    </source>
</evidence>
<sequence length="300" mass="31855">MAASLFHVVVLLLFSDVQAQSSSSSSISIVEAPVKNTTNTTDLCSQDEYTNDCWYPVTCQTCLSRSGCAIEVATGQCVSSDSAGFESSSSDLSSAPYFLSGEVSYCKATDPACFTCRHSTAASVCLGSNCVCISQCENISPRPTKCLPAGIGGLTSTSVIAAAAVMCPLIIFMIFKGGRCSSCRARRLLRRREKQRRNLPGGLKLDAWRSHIFQREPVDAQFADLELRSCFVPMESGRTQQHQTQPRGEGNTGAETGESVHVEEAADCAVSGAVAATDLPSTSGSTVEGEEHATVELHVV</sequence>
<feature type="transmembrane region" description="Helical" evidence="2">
    <location>
        <begin position="151"/>
        <end position="175"/>
    </location>
</feature>
<evidence type="ECO:0000256" key="3">
    <source>
        <dbReference type="SAM" id="SignalP"/>
    </source>
</evidence>
<keyword evidence="3" id="KW-0732">Signal</keyword>
<evidence type="ECO:0008006" key="6">
    <source>
        <dbReference type="Google" id="ProtNLM"/>
    </source>
</evidence>
<feature type="chain" id="PRO_5012872486" description="TNFR-Cys domain-containing protein" evidence="3">
    <location>
        <begin position="20"/>
        <end position="300"/>
    </location>
</feature>
<keyword evidence="2" id="KW-1133">Transmembrane helix</keyword>
<keyword evidence="2" id="KW-0472">Membrane</keyword>
<comment type="caution">
    <text evidence="4">The sequence shown here is derived from an EMBL/GenBank/DDBJ whole genome shotgun (WGS) entry which is preliminary data.</text>
</comment>
<evidence type="ECO:0000313" key="4">
    <source>
        <dbReference type="EMBL" id="OWZ24557.1"/>
    </source>
</evidence>
<gene>
    <name evidence="4" type="ORF">PHMEG_000381</name>
</gene>
<proteinExistence type="predicted"/>
<feature type="signal peptide" evidence="3">
    <location>
        <begin position="1"/>
        <end position="19"/>
    </location>
</feature>
<accession>A0A225X5E3</accession>
<evidence type="ECO:0000256" key="2">
    <source>
        <dbReference type="SAM" id="Phobius"/>
    </source>
</evidence>
<evidence type="ECO:0000313" key="5">
    <source>
        <dbReference type="Proteomes" id="UP000198211"/>
    </source>
</evidence>
<keyword evidence="2" id="KW-0812">Transmembrane</keyword>
<feature type="region of interest" description="Disordered" evidence="1">
    <location>
        <begin position="236"/>
        <end position="256"/>
    </location>
</feature>
<dbReference type="AlphaFoldDB" id="A0A225X5E3"/>
<dbReference type="OrthoDB" id="167930at2759"/>
<dbReference type="EMBL" id="NBNE01000009">
    <property type="protein sequence ID" value="OWZ24557.1"/>
    <property type="molecule type" value="Genomic_DNA"/>
</dbReference>